<dbReference type="PANTHER" id="PTHR46890">
    <property type="entry name" value="NON-LTR RETROLELEMENT REVERSE TRANSCRIPTASE-LIKE PROTEIN-RELATED"/>
    <property type="match status" value="1"/>
</dbReference>
<sequence>MARHCITDEEASHLLLPFSPDDVKQAVFDIAEDKAPGPDGYSSGFFKAAWPVVGEEVTRAVTQAVFDIAEDKAPGPDGYSSGFFKAAWPVVGEEVTRAVLDFFTTEKLLKQINSTILTLIPKRLSSLLDKIISPCQTAFIPGRSIGDNIMLAQELFSGYNQMCLPPRCALKVDIRNAYDTVE</sequence>
<accession>A0A6I9SWD7</accession>
<dbReference type="RefSeq" id="XP_011074607.1">
    <property type="nucleotide sequence ID" value="XM_011076305.1"/>
</dbReference>
<reference evidence="2" key="1">
    <citation type="submission" date="2025-08" db="UniProtKB">
        <authorList>
            <consortium name="RefSeq"/>
        </authorList>
    </citation>
    <scope>IDENTIFICATION</scope>
</reference>
<organism evidence="1 2">
    <name type="scientific">Sesamum indicum</name>
    <name type="common">Oriental sesame</name>
    <name type="synonym">Sesamum orientale</name>
    <dbReference type="NCBI Taxonomy" id="4182"/>
    <lineage>
        <taxon>Eukaryota</taxon>
        <taxon>Viridiplantae</taxon>
        <taxon>Streptophyta</taxon>
        <taxon>Embryophyta</taxon>
        <taxon>Tracheophyta</taxon>
        <taxon>Spermatophyta</taxon>
        <taxon>Magnoliopsida</taxon>
        <taxon>eudicotyledons</taxon>
        <taxon>Gunneridae</taxon>
        <taxon>Pentapetalae</taxon>
        <taxon>asterids</taxon>
        <taxon>lamiids</taxon>
        <taxon>Lamiales</taxon>
        <taxon>Pedaliaceae</taxon>
        <taxon>Sesamum</taxon>
    </lineage>
</organism>
<dbReference type="InterPro" id="IPR052343">
    <property type="entry name" value="Retrotransposon-Effector_Assoc"/>
</dbReference>
<dbReference type="OrthoDB" id="1934719at2759"/>
<keyword evidence="1" id="KW-1185">Reference proteome</keyword>
<evidence type="ECO:0000313" key="2">
    <source>
        <dbReference type="RefSeq" id="XP_011074607.1"/>
    </source>
</evidence>
<dbReference type="PANTHER" id="PTHR46890:SF48">
    <property type="entry name" value="RNA-DIRECTED DNA POLYMERASE"/>
    <property type="match status" value="1"/>
</dbReference>
<dbReference type="Proteomes" id="UP000504604">
    <property type="component" value="Linkage group LG3"/>
</dbReference>
<dbReference type="InParanoid" id="A0A6I9SWD7"/>
<dbReference type="GeneID" id="105159294"/>
<gene>
    <name evidence="2" type="primary">LOC105159294</name>
</gene>
<protein>
    <submittedName>
        <fullName evidence="2">Uncharacterized protein LOC105159294</fullName>
    </submittedName>
</protein>
<evidence type="ECO:0000313" key="1">
    <source>
        <dbReference type="Proteomes" id="UP000504604"/>
    </source>
</evidence>
<dbReference type="KEGG" id="sind:105159294"/>
<name>A0A6I9SWD7_SESIN</name>
<dbReference type="AlphaFoldDB" id="A0A6I9SWD7"/>
<proteinExistence type="predicted"/>